<reference evidence="2" key="1">
    <citation type="submission" date="2022-12" db="EMBL/GenBank/DDBJ databases">
        <authorList>
            <person name="Petersen C."/>
        </authorList>
    </citation>
    <scope>NUCLEOTIDE SEQUENCE</scope>
    <source>
        <strain evidence="2">IBT 30728</strain>
    </source>
</reference>
<protein>
    <submittedName>
        <fullName evidence="2">Uncharacterized protein</fullName>
    </submittedName>
</protein>
<feature type="compositionally biased region" description="Polar residues" evidence="1">
    <location>
        <begin position="556"/>
        <end position="566"/>
    </location>
</feature>
<keyword evidence="3" id="KW-1185">Reference proteome</keyword>
<accession>A0A9X0BV33</accession>
<reference evidence="2" key="2">
    <citation type="journal article" date="2023" name="IMA Fungus">
        <title>Comparative genomic study of the Penicillium genus elucidates a diverse pangenome and 15 lateral gene transfer events.</title>
        <authorList>
            <person name="Petersen C."/>
            <person name="Sorensen T."/>
            <person name="Nielsen M.R."/>
            <person name="Sondergaard T.E."/>
            <person name="Sorensen J.L."/>
            <person name="Fitzpatrick D.A."/>
            <person name="Frisvad J.C."/>
            <person name="Nielsen K.L."/>
        </authorList>
    </citation>
    <scope>NUCLEOTIDE SEQUENCE</scope>
    <source>
        <strain evidence="2">IBT 30728</strain>
    </source>
</reference>
<feature type="region of interest" description="Disordered" evidence="1">
    <location>
        <begin position="555"/>
        <end position="577"/>
    </location>
</feature>
<name>A0A9X0BV33_9EURO</name>
<dbReference type="GO" id="GO:0051118">
    <property type="term" value="F:glucan endo-1,3-alpha-glucosidase activity"/>
    <property type="evidence" value="ECO:0007669"/>
    <property type="project" value="InterPro"/>
</dbReference>
<evidence type="ECO:0000256" key="1">
    <source>
        <dbReference type="SAM" id="MobiDB-lite"/>
    </source>
</evidence>
<dbReference type="Pfam" id="PF03659">
    <property type="entry name" value="Glyco_hydro_71"/>
    <property type="match status" value="1"/>
</dbReference>
<proteinExistence type="predicted"/>
<dbReference type="EMBL" id="JAPWDQ010000005">
    <property type="protein sequence ID" value="KAJ5485567.1"/>
    <property type="molecule type" value="Genomic_DNA"/>
</dbReference>
<evidence type="ECO:0000313" key="3">
    <source>
        <dbReference type="Proteomes" id="UP001148312"/>
    </source>
</evidence>
<gene>
    <name evidence="2" type="ORF">N7539_005555</name>
</gene>
<evidence type="ECO:0000313" key="2">
    <source>
        <dbReference type="EMBL" id="KAJ5485567.1"/>
    </source>
</evidence>
<dbReference type="GeneID" id="81625406"/>
<dbReference type="InterPro" id="IPR005197">
    <property type="entry name" value="Glyco_hydro_71"/>
</dbReference>
<dbReference type="AlphaFoldDB" id="A0A9X0BV33"/>
<organism evidence="2 3">
    <name type="scientific">Penicillium diatomitis</name>
    <dbReference type="NCBI Taxonomy" id="2819901"/>
    <lineage>
        <taxon>Eukaryota</taxon>
        <taxon>Fungi</taxon>
        <taxon>Dikarya</taxon>
        <taxon>Ascomycota</taxon>
        <taxon>Pezizomycotina</taxon>
        <taxon>Eurotiomycetes</taxon>
        <taxon>Eurotiomycetidae</taxon>
        <taxon>Eurotiales</taxon>
        <taxon>Aspergillaceae</taxon>
        <taxon>Penicillium</taxon>
    </lineage>
</organism>
<comment type="caution">
    <text evidence="2">The sequence shown here is derived from an EMBL/GenBank/DDBJ whole genome shotgun (WGS) entry which is preliminary data.</text>
</comment>
<dbReference type="RefSeq" id="XP_056790351.1">
    <property type="nucleotide sequence ID" value="XM_056935157.1"/>
</dbReference>
<sequence>MRGASLRNPVKPITSDIVLGDTLESESITWNDYGESHYIGPLRDRAMEAFEIGKAPFNYATDMPHDGWRETLPYWIDMYKNGFAEVTEEKIIAWYRTTPAAACGSGGTSGNTASQLQIEFPPADLVEDRIFFSAVLSSFSGAVVSIGGDAQTVGWSFVPEDNVGVYFGSVAFGGRTGPVTVSLMRDNVIIATVKGKSISGSCPNGIQNWNAWVGSAITGRSVSAQTTVLLMDQKCMNGTGSYNFGGLCEYACSYGYCPLGACTCTKMGIGNQKPNSTGVVGYPIAGEGASYSGLCNFDCNLGFCPPTACGLVEVPLSTPSVSPFLPPACTAGTGAGNLAGLSQGAVNVMSPTTKMSGQAAPGQDPAIYGPLCEYTCQRGYCPEGACVPHAGSSTGSGSGSHSGDGDVYISPSIWGHASPVIQCEPPCSIILPPIPLETPSIIEIPPWVIPVEQSRTRTRTSTGEDGTTTTYHGYNVTTITITVTIPDITLHSIPLWGVSVNGSQTANSTITLTSSVSLPHIVYVLPPVQGDPTSTRSTTTLIPPPYPWSQIAKETGANSKTPTPVWTSGPPTPTVSKGSPGAGKSCAPFCRGPCLLCPPAGADTVGGSGGGSDGSEENCSTDTAEVCSTACVAGSECTFDCTTTTGCSVTASSTKIVGTPAPGVAITMSPHPAETPDPSAALSIASELEPTLASKFGTLSVISGALSSPTPTGAAPMNGPYPGVIILSYYVDKHSGVGQWDLYQTYSNGPGRDTCPEVDKPDFVMKDGAFFGIHDGTGGFKAFGSTCTYKGTSLPGSSDPSEATGRFVCDGYRDADCHGWMSDGGSCSQGWLEHYTILE</sequence>
<dbReference type="Proteomes" id="UP001148312">
    <property type="component" value="Unassembled WGS sequence"/>
</dbReference>